<evidence type="ECO:0000313" key="1">
    <source>
        <dbReference type="EMBL" id="CAD8668315.1"/>
    </source>
</evidence>
<dbReference type="PANTHER" id="PTHR33219">
    <property type="entry name" value="YLMG HOMOLOG PROTEIN 2, CHLOROPLASTIC"/>
    <property type="match status" value="1"/>
</dbReference>
<accession>A0A6T8Q0U8</accession>
<dbReference type="EMBL" id="HBFB01005354">
    <property type="protein sequence ID" value="CAD8668315.1"/>
    <property type="molecule type" value="Transcribed_RNA"/>
</dbReference>
<protein>
    <submittedName>
        <fullName evidence="1">Uncharacterized protein</fullName>
    </submittedName>
</protein>
<dbReference type="GO" id="GO:0016020">
    <property type="term" value="C:membrane"/>
    <property type="evidence" value="ECO:0007669"/>
    <property type="project" value="InterPro"/>
</dbReference>
<name>A0A6T8Q0U8_9CHLO</name>
<dbReference type="AlphaFoldDB" id="A0A6T8Q0U8"/>
<organism evidence="1">
    <name type="scientific">Chlamydomonas leiostraca</name>
    <dbReference type="NCBI Taxonomy" id="1034604"/>
    <lineage>
        <taxon>Eukaryota</taxon>
        <taxon>Viridiplantae</taxon>
        <taxon>Chlorophyta</taxon>
        <taxon>core chlorophytes</taxon>
        <taxon>Chlorophyceae</taxon>
        <taxon>CS clade</taxon>
        <taxon>Chlamydomonadales</taxon>
        <taxon>Chlamydomonadaceae</taxon>
        <taxon>Chlamydomonas</taxon>
    </lineage>
</organism>
<dbReference type="EMBL" id="HBFB01005355">
    <property type="protein sequence ID" value="CAD8668316.1"/>
    <property type="molecule type" value="Transcribed_RNA"/>
</dbReference>
<reference evidence="1" key="1">
    <citation type="submission" date="2021-01" db="EMBL/GenBank/DDBJ databases">
        <authorList>
            <person name="Corre E."/>
            <person name="Pelletier E."/>
            <person name="Niang G."/>
            <person name="Scheremetjew M."/>
            <person name="Finn R."/>
            <person name="Kale V."/>
            <person name="Holt S."/>
            <person name="Cochrane G."/>
            <person name="Meng A."/>
            <person name="Brown T."/>
            <person name="Cohen L."/>
        </authorList>
    </citation>
    <scope>NUCLEOTIDE SEQUENCE</scope>
    <source>
        <strain evidence="1">SAG 11-49</strain>
    </source>
</reference>
<dbReference type="PANTHER" id="PTHR33219:SF14">
    <property type="entry name" value="PROTEIN COFACTOR ASSEMBLY OF COMPLEX C SUBUNIT B CCB3, CHLOROPLASTIC-RELATED"/>
    <property type="match status" value="1"/>
</dbReference>
<dbReference type="InterPro" id="IPR003425">
    <property type="entry name" value="CCB3/YggT"/>
</dbReference>
<dbReference type="Pfam" id="PF02325">
    <property type="entry name" value="CCB3_YggT"/>
    <property type="match status" value="1"/>
</dbReference>
<evidence type="ECO:0000313" key="2">
    <source>
        <dbReference type="EMBL" id="CAD8668316.1"/>
    </source>
</evidence>
<dbReference type="GO" id="GO:0010020">
    <property type="term" value="P:chloroplast fission"/>
    <property type="evidence" value="ECO:0007669"/>
    <property type="project" value="TreeGrafter"/>
</dbReference>
<dbReference type="PROSITE" id="PS51257">
    <property type="entry name" value="PROKAR_LIPOPROTEIN"/>
    <property type="match status" value="1"/>
</dbReference>
<gene>
    <name evidence="1" type="ORF">CLEI1391_LOCUS3001</name>
    <name evidence="2" type="ORF">CLEI1391_LOCUS3002</name>
</gene>
<proteinExistence type="predicted"/>
<sequence>MLRAAHPQSGSLLGCRTKSTQLVGRIVPQTQPCAGFSGRTLLCRTQPNQPSIPTSTASAAIYDPAMPSSSASSSAAPQQQVAGPMQSWLPNAVKAIGTMCTFLGAVVDRMRDAVAAVFPQVKDITAQDVHIQLRALANNVKVLAIIAPFARAASSESLTALYARTFERAAFGFAKMYLFCLFMRVLLSWFPGIDWNAQPWTFLRLITEPYLQIYRGILPPLFGQLDFTPLFGFLILQDVVEVMAPTFTLGMHNADTSTKWTTSDVMCYFDGF</sequence>